<dbReference type="RefSeq" id="WP_305026312.1">
    <property type="nucleotide sequence ID" value="NZ_JAUQTA010000001.1"/>
</dbReference>
<gene>
    <name evidence="3" type="ORF">Q5722_00805</name>
</gene>
<dbReference type="EMBL" id="JAUQTA010000001">
    <property type="protein sequence ID" value="MDO7866899.1"/>
    <property type="molecule type" value="Genomic_DNA"/>
</dbReference>
<evidence type="ECO:0008006" key="5">
    <source>
        <dbReference type="Google" id="ProtNLM"/>
    </source>
</evidence>
<evidence type="ECO:0000256" key="1">
    <source>
        <dbReference type="SAM" id="MobiDB-lite"/>
    </source>
</evidence>
<evidence type="ECO:0000313" key="3">
    <source>
        <dbReference type="EMBL" id="MDO7866899.1"/>
    </source>
</evidence>
<name>A0ABT9AWQ5_9ACTN</name>
<keyword evidence="4" id="KW-1185">Reference proteome</keyword>
<feature type="compositionally biased region" description="Acidic residues" evidence="1">
    <location>
        <begin position="151"/>
        <end position="176"/>
    </location>
</feature>
<feature type="transmembrane region" description="Helical" evidence="2">
    <location>
        <begin position="20"/>
        <end position="39"/>
    </location>
</feature>
<organism evidence="3 4">
    <name type="scientific">Nocardioides jiangxiensis</name>
    <dbReference type="NCBI Taxonomy" id="3064524"/>
    <lineage>
        <taxon>Bacteria</taxon>
        <taxon>Bacillati</taxon>
        <taxon>Actinomycetota</taxon>
        <taxon>Actinomycetes</taxon>
        <taxon>Propionibacteriales</taxon>
        <taxon>Nocardioidaceae</taxon>
        <taxon>Nocardioides</taxon>
    </lineage>
</organism>
<reference evidence="3 4" key="1">
    <citation type="submission" date="2023-07" db="EMBL/GenBank/DDBJ databases">
        <title>Nocardioides sp. nov WY-20 isolated from soil.</title>
        <authorList>
            <person name="Liu B."/>
            <person name="Wan Y."/>
        </authorList>
    </citation>
    <scope>NUCLEOTIDE SEQUENCE [LARGE SCALE GENOMIC DNA]</scope>
    <source>
        <strain evidence="3 4">WY-20</strain>
    </source>
</reference>
<feature type="transmembrane region" description="Helical" evidence="2">
    <location>
        <begin position="51"/>
        <end position="69"/>
    </location>
</feature>
<sequence length="185" mass="18849">MKAAELRVDVPRREPSDAFVAQMAGLAAAGAPAPVAAPVRRARWRGWTGQAVAVAAVLLLILGAIVLGGRSDRAAPAPATTPTSTGLREHATPTVAPREPGPDDVRHRSNSVTGAYSGTAGAQPTPDTGDPVGTGPALEVSPKREVANDPDPADESPDVDEPEEDQASADVADDPVDDRGGDDAE</sequence>
<feature type="compositionally biased region" description="Polar residues" evidence="1">
    <location>
        <begin position="110"/>
        <end position="126"/>
    </location>
</feature>
<comment type="caution">
    <text evidence="3">The sequence shown here is derived from an EMBL/GenBank/DDBJ whole genome shotgun (WGS) entry which is preliminary data.</text>
</comment>
<protein>
    <recommendedName>
        <fullName evidence="5">Serine/threonine protein kinase</fullName>
    </recommendedName>
</protein>
<keyword evidence="2" id="KW-0812">Transmembrane</keyword>
<feature type="compositionally biased region" description="Low complexity" evidence="1">
    <location>
        <begin position="72"/>
        <end position="83"/>
    </location>
</feature>
<accession>A0ABT9AWQ5</accession>
<keyword evidence="2" id="KW-0472">Membrane</keyword>
<feature type="region of interest" description="Disordered" evidence="1">
    <location>
        <begin position="72"/>
        <end position="185"/>
    </location>
</feature>
<proteinExistence type="predicted"/>
<dbReference type="Proteomes" id="UP001233314">
    <property type="component" value="Unassembled WGS sequence"/>
</dbReference>
<evidence type="ECO:0000256" key="2">
    <source>
        <dbReference type="SAM" id="Phobius"/>
    </source>
</evidence>
<evidence type="ECO:0000313" key="4">
    <source>
        <dbReference type="Proteomes" id="UP001233314"/>
    </source>
</evidence>
<keyword evidence="2" id="KW-1133">Transmembrane helix</keyword>